<dbReference type="EC" id="3.4.-.-" evidence="8"/>
<evidence type="ECO:0000313" key="9">
    <source>
        <dbReference type="EMBL" id="RGL07537.1"/>
    </source>
</evidence>
<keyword evidence="6" id="KW-0238">DNA-binding</keyword>
<dbReference type="GO" id="GO:0016829">
    <property type="term" value="F:lyase activity"/>
    <property type="evidence" value="ECO:0007669"/>
    <property type="project" value="UniProtKB-KW"/>
</dbReference>
<dbReference type="RefSeq" id="WP_117680235.1">
    <property type="nucleotide sequence ID" value="NZ_CALJOO010000035.1"/>
</dbReference>
<keyword evidence="3" id="KW-0227">DNA damage</keyword>
<dbReference type="AlphaFoldDB" id="A0A3E4QP44"/>
<evidence type="ECO:0000256" key="6">
    <source>
        <dbReference type="ARBA" id="ARBA00023125"/>
    </source>
</evidence>
<dbReference type="InterPro" id="IPR003738">
    <property type="entry name" value="SRAP"/>
</dbReference>
<comment type="caution">
    <text evidence="9">The sequence shown here is derived from an EMBL/GenBank/DDBJ whole genome shotgun (WGS) entry which is preliminary data.</text>
</comment>
<keyword evidence="5" id="KW-0190">Covalent protein-DNA linkage</keyword>
<dbReference type="PANTHER" id="PTHR13604">
    <property type="entry name" value="DC12-RELATED"/>
    <property type="match status" value="1"/>
</dbReference>
<reference evidence="9 10" key="1">
    <citation type="submission" date="2018-08" db="EMBL/GenBank/DDBJ databases">
        <title>A genome reference for cultivated species of the human gut microbiota.</title>
        <authorList>
            <person name="Zou Y."/>
            <person name="Xue W."/>
            <person name="Luo G."/>
        </authorList>
    </citation>
    <scope>NUCLEOTIDE SEQUENCE [LARGE SCALE GENOMIC DNA]</scope>
    <source>
        <strain evidence="9 10">TF08-14</strain>
    </source>
</reference>
<evidence type="ECO:0000256" key="3">
    <source>
        <dbReference type="ARBA" id="ARBA00022763"/>
    </source>
</evidence>
<evidence type="ECO:0000256" key="4">
    <source>
        <dbReference type="ARBA" id="ARBA00022801"/>
    </source>
</evidence>
<protein>
    <recommendedName>
        <fullName evidence="8">Abasic site processing protein</fullName>
        <ecNumber evidence="8">3.4.-.-</ecNumber>
    </recommendedName>
</protein>
<evidence type="ECO:0000256" key="1">
    <source>
        <dbReference type="ARBA" id="ARBA00008136"/>
    </source>
</evidence>
<evidence type="ECO:0000256" key="7">
    <source>
        <dbReference type="ARBA" id="ARBA00023239"/>
    </source>
</evidence>
<name>A0A3E4QP44_9ACTN</name>
<evidence type="ECO:0000256" key="2">
    <source>
        <dbReference type="ARBA" id="ARBA00022670"/>
    </source>
</evidence>
<dbReference type="GO" id="GO:0106300">
    <property type="term" value="P:protein-DNA covalent cross-linking repair"/>
    <property type="evidence" value="ECO:0007669"/>
    <property type="project" value="InterPro"/>
</dbReference>
<dbReference type="Proteomes" id="UP000260943">
    <property type="component" value="Unassembled WGS sequence"/>
</dbReference>
<organism evidence="9 10">
    <name type="scientific">Collinsella tanakaei</name>
    <dbReference type="NCBI Taxonomy" id="626935"/>
    <lineage>
        <taxon>Bacteria</taxon>
        <taxon>Bacillati</taxon>
        <taxon>Actinomycetota</taxon>
        <taxon>Coriobacteriia</taxon>
        <taxon>Coriobacteriales</taxon>
        <taxon>Coriobacteriaceae</taxon>
        <taxon>Collinsella</taxon>
    </lineage>
</organism>
<dbReference type="GO" id="GO:0008233">
    <property type="term" value="F:peptidase activity"/>
    <property type="evidence" value="ECO:0007669"/>
    <property type="project" value="UniProtKB-KW"/>
</dbReference>
<dbReference type="SUPFAM" id="SSF143081">
    <property type="entry name" value="BB1717-like"/>
    <property type="match status" value="1"/>
</dbReference>
<dbReference type="Pfam" id="PF02586">
    <property type="entry name" value="SRAP"/>
    <property type="match status" value="1"/>
</dbReference>
<keyword evidence="4 8" id="KW-0378">Hydrolase</keyword>
<dbReference type="InterPro" id="IPR036590">
    <property type="entry name" value="SRAP-like"/>
</dbReference>
<dbReference type="EMBL" id="QSRJ01000014">
    <property type="protein sequence ID" value="RGL07537.1"/>
    <property type="molecule type" value="Genomic_DNA"/>
</dbReference>
<dbReference type="PANTHER" id="PTHR13604:SF0">
    <property type="entry name" value="ABASIC SITE PROCESSING PROTEIN HMCES"/>
    <property type="match status" value="1"/>
</dbReference>
<keyword evidence="7" id="KW-0456">Lyase</keyword>
<proteinExistence type="inferred from homology"/>
<evidence type="ECO:0000256" key="8">
    <source>
        <dbReference type="RuleBase" id="RU364100"/>
    </source>
</evidence>
<gene>
    <name evidence="9" type="ORF">DXC81_09825</name>
</gene>
<dbReference type="GO" id="GO:0003697">
    <property type="term" value="F:single-stranded DNA binding"/>
    <property type="evidence" value="ECO:0007669"/>
    <property type="project" value="InterPro"/>
</dbReference>
<evidence type="ECO:0000313" key="10">
    <source>
        <dbReference type="Proteomes" id="UP000260943"/>
    </source>
</evidence>
<accession>A0A3E4QP44</accession>
<evidence type="ECO:0000256" key="5">
    <source>
        <dbReference type="ARBA" id="ARBA00023124"/>
    </source>
</evidence>
<dbReference type="GO" id="GO:0006508">
    <property type="term" value="P:proteolysis"/>
    <property type="evidence" value="ECO:0007669"/>
    <property type="project" value="UniProtKB-KW"/>
</dbReference>
<sequence>MCVRMCPLSFEEARDALEVRKQTGRARVKRADEFDADFDAYPGARVPAYVPGPDGNLVTVALTWGFSLEGKKGSVYNTRIESALEQLRQGRRGMWANAIARGRCLVPVWAFYEGHRTETELSEKTGKLVRRQYRFRLQHAGAFLLAGVQQEGQLSIVTTQPNAAVSPVHDRMPLVLGAGESSIWLGADFATLADRSAIQLTAIPEH</sequence>
<keyword evidence="2 8" id="KW-0645">Protease</keyword>
<dbReference type="Gene3D" id="3.90.1680.10">
    <property type="entry name" value="SOS response associated peptidase-like"/>
    <property type="match status" value="1"/>
</dbReference>
<comment type="similarity">
    <text evidence="1 8">Belongs to the SOS response-associated peptidase family.</text>
</comment>